<dbReference type="GO" id="GO:0046872">
    <property type="term" value="F:metal ion binding"/>
    <property type="evidence" value="ECO:0007669"/>
    <property type="project" value="UniProtKB-KW"/>
</dbReference>
<comment type="cofactor">
    <cofactor evidence="8">
        <name>Mg(2+)</name>
        <dbReference type="ChEBI" id="CHEBI:18420"/>
    </cofactor>
</comment>
<keyword evidence="3 8" id="KW-0479">Metal-binding</keyword>
<feature type="binding site" evidence="8">
    <location>
        <position position="175"/>
    </location>
    <ligand>
        <name>Mg(2+)</name>
        <dbReference type="ChEBI" id="CHEBI:18420"/>
        <label>1</label>
        <note>catalytic</note>
    </ligand>
</feature>
<dbReference type="Gene3D" id="3.40.190.80">
    <property type="match status" value="1"/>
</dbReference>
<evidence type="ECO:0000256" key="7">
    <source>
        <dbReference type="ARBA" id="ARBA00044519"/>
    </source>
</evidence>
<evidence type="ECO:0000313" key="10">
    <source>
        <dbReference type="Proteomes" id="UP000827092"/>
    </source>
</evidence>
<dbReference type="EC" id="3.1.3.57" evidence="7"/>
<dbReference type="Gene3D" id="4.10.460.10">
    <property type="entry name" value="Inositol Polyphosphate 1-phosphatase, domain 1"/>
    <property type="match status" value="1"/>
</dbReference>
<dbReference type="PANTHER" id="PTHR43028:SF3">
    <property type="entry name" value="INOSITOL POLYPHOSPHATE 1-PHOSPHATASE"/>
    <property type="match status" value="1"/>
</dbReference>
<dbReference type="AlphaFoldDB" id="A0AAV6U1R1"/>
<dbReference type="InterPro" id="IPR020583">
    <property type="entry name" value="Inositol_monoP_metal-BS"/>
</dbReference>
<comment type="catalytic activity">
    <reaction evidence="5">
        <text>1D-myo-inositol 1,3,4-trisphosphate + H2O = 1D-myo-inositol 3,4-bisphosphate + phosphate</text>
        <dbReference type="Rhea" id="RHEA:70319"/>
        <dbReference type="ChEBI" id="CHEBI:15377"/>
        <dbReference type="ChEBI" id="CHEBI:43474"/>
        <dbReference type="ChEBI" id="CHEBI:58414"/>
        <dbReference type="ChEBI" id="CHEBI:83241"/>
    </reaction>
    <physiologicalReaction direction="left-to-right" evidence="5">
        <dbReference type="Rhea" id="RHEA:70320"/>
    </physiologicalReaction>
</comment>
<evidence type="ECO:0000256" key="6">
    <source>
        <dbReference type="ARBA" id="ARBA00044478"/>
    </source>
</evidence>
<dbReference type="EMBL" id="JAFNEN010000777">
    <property type="protein sequence ID" value="KAG8177506.1"/>
    <property type="molecule type" value="Genomic_DNA"/>
</dbReference>
<reference evidence="9 10" key="1">
    <citation type="journal article" date="2022" name="Nat. Ecol. Evol.">
        <title>A masculinizing supergene underlies an exaggerated male reproductive morph in a spider.</title>
        <authorList>
            <person name="Hendrickx F."/>
            <person name="De Corte Z."/>
            <person name="Sonet G."/>
            <person name="Van Belleghem S.M."/>
            <person name="Kostlbacher S."/>
            <person name="Vangestel C."/>
        </authorList>
    </citation>
    <scope>NUCLEOTIDE SEQUENCE [LARGE SCALE GENOMIC DNA]</scope>
    <source>
        <strain evidence="9">W744_W776</strain>
    </source>
</reference>
<evidence type="ECO:0000256" key="2">
    <source>
        <dbReference type="ARBA" id="ARBA00022671"/>
    </source>
</evidence>
<keyword evidence="2" id="KW-0452">Lithium</keyword>
<feature type="binding site" evidence="8">
    <location>
        <position position="100"/>
    </location>
    <ligand>
        <name>Mg(2+)</name>
        <dbReference type="ChEBI" id="CHEBI:18420"/>
        <label>1</label>
        <note>catalytic</note>
    </ligand>
</feature>
<dbReference type="GO" id="GO:0004441">
    <property type="term" value="F:inositol-1,4-bisphosphate 1-phosphatase activity"/>
    <property type="evidence" value="ECO:0007669"/>
    <property type="project" value="UniProtKB-EC"/>
</dbReference>
<dbReference type="SUPFAM" id="SSF56655">
    <property type="entry name" value="Carbohydrate phosphatase"/>
    <property type="match status" value="1"/>
</dbReference>
<dbReference type="Pfam" id="PF00459">
    <property type="entry name" value="Inositol_P"/>
    <property type="match status" value="1"/>
</dbReference>
<evidence type="ECO:0000256" key="4">
    <source>
        <dbReference type="ARBA" id="ARBA00022842"/>
    </source>
</evidence>
<comment type="similarity">
    <text evidence="1">Belongs to the inositol monophosphatase superfamily.</text>
</comment>
<comment type="catalytic activity">
    <reaction evidence="6">
        <text>1D-myo-inositol 1,4-bisphosphate + H2O = 1D-myo-inositol 4-phosphate + phosphate</text>
        <dbReference type="Rhea" id="RHEA:15553"/>
        <dbReference type="ChEBI" id="CHEBI:15377"/>
        <dbReference type="ChEBI" id="CHEBI:43474"/>
        <dbReference type="ChEBI" id="CHEBI:58282"/>
        <dbReference type="ChEBI" id="CHEBI:58469"/>
        <dbReference type="EC" id="3.1.3.57"/>
    </reaction>
    <physiologicalReaction direction="left-to-right" evidence="6">
        <dbReference type="Rhea" id="RHEA:15554"/>
    </physiologicalReaction>
</comment>
<organism evidence="9 10">
    <name type="scientific">Oedothorax gibbosus</name>
    <dbReference type="NCBI Taxonomy" id="931172"/>
    <lineage>
        <taxon>Eukaryota</taxon>
        <taxon>Metazoa</taxon>
        <taxon>Ecdysozoa</taxon>
        <taxon>Arthropoda</taxon>
        <taxon>Chelicerata</taxon>
        <taxon>Arachnida</taxon>
        <taxon>Araneae</taxon>
        <taxon>Araneomorphae</taxon>
        <taxon>Entelegynae</taxon>
        <taxon>Araneoidea</taxon>
        <taxon>Linyphiidae</taxon>
        <taxon>Erigoninae</taxon>
        <taxon>Oedothorax</taxon>
    </lineage>
</organism>
<dbReference type="InterPro" id="IPR000760">
    <property type="entry name" value="Inositol_monophosphatase-like"/>
</dbReference>
<dbReference type="Proteomes" id="UP000827092">
    <property type="component" value="Unassembled WGS sequence"/>
</dbReference>
<dbReference type="PANTHER" id="PTHR43028">
    <property type="entry name" value="3'(2'),5'-BISPHOSPHATE NUCLEOTIDASE 1"/>
    <property type="match status" value="1"/>
</dbReference>
<name>A0AAV6U1R1_9ARAC</name>
<evidence type="ECO:0000256" key="1">
    <source>
        <dbReference type="ARBA" id="ARBA00009759"/>
    </source>
</evidence>
<evidence type="ECO:0000256" key="3">
    <source>
        <dbReference type="ARBA" id="ARBA00022723"/>
    </source>
</evidence>
<evidence type="ECO:0000313" key="9">
    <source>
        <dbReference type="EMBL" id="KAG8177506.1"/>
    </source>
</evidence>
<keyword evidence="10" id="KW-1185">Reference proteome</keyword>
<dbReference type="InterPro" id="IPR050725">
    <property type="entry name" value="CysQ/Inositol_MonoPase"/>
</dbReference>
<keyword evidence="4 8" id="KW-0460">Magnesium</keyword>
<gene>
    <name evidence="9" type="ORF">JTE90_012570</name>
</gene>
<dbReference type="PROSITE" id="PS00629">
    <property type="entry name" value="IMP_1"/>
    <property type="match status" value="1"/>
</dbReference>
<accession>A0AAV6U1R1</accession>
<sequence>MISSSFLLARQIIFAERMSISVGDLLQCLVECSVKASRIAQGFREDQDGAGLLVEEKKPLERKGRVVQDYKTLADVLVQETVRKDVGEKFPSLQSNIKGEEQNSFTNSLGELISVELTDSESDTADLLGKVLDGRDNLARSLAAVVHSRAATCKRQLSTRATVPADSIGIWIDPIDSTAEYIHGENPDSDEHNFQPNGLNCVCVLIGAYELESGKPVIGVVNQPFFHKDKSNSSWNSQVYWGVNHPSGQYSSPSLRPKEPQQNPEQKLIVISWSESQQLQDILSTKYKVVHTAGAGYKALLVSQRKADLWVLSQPTTHFWDTCGPHSLLGTLGGGMVEFGDVTDLLERQLVYSGGGGEDNPEFRNLGGVIAYSKPEDVVELLHLLRDSGYLFNK</sequence>
<protein>
    <recommendedName>
        <fullName evidence="7">inositol-1,4-bisphosphate 1-phosphatase</fullName>
        <ecNumber evidence="7">3.1.3.57</ecNumber>
    </recommendedName>
</protein>
<comment type="caution">
    <text evidence="9">The sequence shown here is derived from an EMBL/GenBank/DDBJ whole genome shotgun (WGS) entry which is preliminary data.</text>
</comment>
<feature type="binding site" evidence="8">
    <location>
        <position position="173"/>
    </location>
    <ligand>
        <name>Mg(2+)</name>
        <dbReference type="ChEBI" id="CHEBI:18420"/>
        <label>1</label>
        <note>catalytic</note>
    </ligand>
</feature>
<dbReference type="InterPro" id="IPR044897">
    <property type="entry name" value="INPP1_dom_1"/>
</dbReference>
<dbReference type="Gene3D" id="3.30.540.10">
    <property type="entry name" value="Fructose-1,6-Bisphosphatase, subunit A, domain 1"/>
    <property type="match status" value="1"/>
</dbReference>
<feature type="binding site" evidence="8">
    <location>
        <position position="321"/>
    </location>
    <ligand>
        <name>Mg(2+)</name>
        <dbReference type="ChEBI" id="CHEBI:18420"/>
        <label>1</label>
        <note>catalytic</note>
    </ligand>
</feature>
<proteinExistence type="inferred from homology"/>
<evidence type="ECO:0000256" key="5">
    <source>
        <dbReference type="ARBA" id="ARBA00044465"/>
    </source>
</evidence>
<feature type="binding site" evidence="8">
    <location>
        <position position="176"/>
    </location>
    <ligand>
        <name>Mg(2+)</name>
        <dbReference type="ChEBI" id="CHEBI:18420"/>
        <label>1</label>
        <note>catalytic</note>
    </ligand>
</feature>
<evidence type="ECO:0000256" key="8">
    <source>
        <dbReference type="PIRSR" id="PIRSR600760-2"/>
    </source>
</evidence>